<dbReference type="STRING" id="946333.A4W93_00305"/>
<name>A0A1W6L2I5_9BURK</name>
<protein>
    <submittedName>
        <fullName evidence="6">ABC transporter permease</fullName>
    </submittedName>
</protein>
<sequence length="376" mass="40385">MADLTQPAPLVAPSVARPRRHQPWVSRRYTLEIRQQLAWPWQALVLALSIAAGLAISAAILVAAGVPADELANEFIVQTFLDGQNFRAVLFQAAPMILVGLAGAMAFRARFWNLGLEGQMIWGAIGATAISFFGVGPEGLRLPLMFASALLCGLLWAWGPVLLKLRLGVNEIISTLMLNYLAGNFLLHLVYGPWKDPKDAFPYSPQFLAAERLPELFGGVGSAIVLAGIVAVLAWWLVDVSRAGLYLRFVNANPRMADAAGVPVTRMIVGSVLVSGAMAGLAGFVIASGQEGRLTQAFYQGYGFSGILIAFLARNNPLAATVVALLVAALFVTGRSLQVFYQVPFSMVQLIQAVIVIAVASSDFFIRHRLRRVAAA</sequence>
<dbReference type="RefSeq" id="WP_085748714.1">
    <property type="nucleotide sequence ID" value="NZ_BSPR01000010.1"/>
</dbReference>
<dbReference type="GO" id="GO:0005886">
    <property type="term" value="C:plasma membrane"/>
    <property type="evidence" value="ECO:0007669"/>
    <property type="project" value="UniProtKB-SubCell"/>
</dbReference>
<comment type="subcellular location">
    <subcellularLocation>
        <location evidence="1">Cell membrane</location>
        <topology evidence="1">Multi-pass membrane protein</topology>
    </subcellularLocation>
</comment>
<dbReference type="EMBL" id="CP015118">
    <property type="protein sequence ID" value="ARN18482.1"/>
    <property type="molecule type" value="Genomic_DNA"/>
</dbReference>
<dbReference type="PANTHER" id="PTHR47089">
    <property type="entry name" value="ABC TRANSPORTER, PERMEASE PROTEIN"/>
    <property type="match status" value="1"/>
</dbReference>
<gene>
    <name evidence="6" type="ORF">A4W93_00305</name>
</gene>
<evidence type="ECO:0000256" key="4">
    <source>
        <dbReference type="ARBA" id="ARBA00022989"/>
    </source>
</evidence>
<evidence type="ECO:0000256" key="5">
    <source>
        <dbReference type="ARBA" id="ARBA00023136"/>
    </source>
</evidence>
<dbReference type="InterPro" id="IPR001851">
    <property type="entry name" value="ABC_transp_permease"/>
</dbReference>
<dbReference type="OrthoDB" id="9809785at2"/>
<keyword evidence="4" id="KW-1133">Transmembrane helix</keyword>
<reference evidence="6 7" key="1">
    <citation type="submission" date="2016-04" db="EMBL/GenBank/DDBJ databases">
        <title>Complete genome sequence of natural rubber-degrading, novel Gram-negative bacterium, Rhizobacter gummiphilus strain NS21.</title>
        <authorList>
            <person name="Tabata M."/>
            <person name="Kasai D."/>
            <person name="Fukuda M."/>
        </authorList>
    </citation>
    <scope>NUCLEOTIDE SEQUENCE [LARGE SCALE GENOMIC DNA]</scope>
    <source>
        <strain evidence="6 7">NS21</strain>
    </source>
</reference>
<accession>A0A1W6L2I5</accession>
<dbReference type="PANTHER" id="PTHR47089:SF1">
    <property type="entry name" value="GUANOSINE ABC TRANSPORTER PERMEASE PROTEIN NUPP"/>
    <property type="match status" value="1"/>
</dbReference>
<evidence type="ECO:0000313" key="7">
    <source>
        <dbReference type="Proteomes" id="UP000193427"/>
    </source>
</evidence>
<dbReference type="CDD" id="cd06580">
    <property type="entry name" value="TM_PBP1_transp_TpRbsC_like"/>
    <property type="match status" value="1"/>
</dbReference>
<proteinExistence type="predicted"/>
<keyword evidence="7" id="KW-1185">Reference proteome</keyword>
<evidence type="ECO:0000256" key="2">
    <source>
        <dbReference type="ARBA" id="ARBA00022475"/>
    </source>
</evidence>
<evidence type="ECO:0000256" key="3">
    <source>
        <dbReference type="ARBA" id="ARBA00022692"/>
    </source>
</evidence>
<keyword evidence="5" id="KW-0472">Membrane</keyword>
<dbReference type="GO" id="GO:0022857">
    <property type="term" value="F:transmembrane transporter activity"/>
    <property type="evidence" value="ECO:0007669"/>
    <property type="project" value="InterPro"/>
</dbReference>
<dbReference type="AlphaFoldDB" id="A0A1W6L2I5"/>
<organism evidence="6 7">
    <name type="scientific">Piscinibacter gummiphilus</name>
    <dbReference type="NCBI Taxonomy" id="946333"/>
    <lineage>
        <taxon>Bacteria</taxon>
        <taxon>Pseudomonadati</taxon>
        <taxon>Pseudomonadota</taxon>
        <taxon>Betaproteobacteria</taxon>
        <taxon>Burkholderiales</taxon>
        <taxon>Sphaerotilaceae</taxon>
        <taxon>Piscinibacter</taxon>
    </lineage>
</organism>
<keyword evidence="3" id="KW-0812">Transmembrane</keyword>
<keyword evidence="2" id="KW-1003">Cell membrane</keyword>
<dbReference type="Pfam" id="PF02653">
    <property type="entry name" value="BPD_transp_2"/>
    <property type="match status" value="1"/>
</dbReference>
<evidence type="ECO:0000256" key="1">
    <source>
        <dbReference type="ARBA" id="ARBA00004651"/>
    </source>
</evidence>
<dbReference type="KEGG" id="rgu:A4W93_00305"/>
<dbReference type="Proteomes" id="UP000193427">
    <property type="component" value="Chromosome"/>
</dbReference>
<evidence type="ECO:0000313" key="6">
    <source>
        <dbReference type="EMBL" id="ARN18482.1"/>
    </source>
</evidence>